<name>A0A0K9PUD5_ZOSMR</name>
<proteinExistence type="predicted"/>
<dbReference type="Pfam" id="PF03109">
    <property type="entry name" value="ABC1"/>
    <property type="match status" value="1"/>
</dbReference>
<evidence type="ECO:0000259" key="1">
    <source>
        <dbReference type="Pfam" id="PF03109"/>
    </source>
</evidence>
<dbReference type="InterPro" id="IPR004147">
    <property type="entry name" value="ABC1_dom"/>
</dbReference>
<organism evidence="2 3">
    <name type="scientific">Zostera marina</name>
    <name type="common">Eelgrass</name>
    <dbReference type="NCBI Taxonomy" id="29655"/>
    <lineage>
        <taxon>Eukaryota</taxon>
        <taxon>Viridiplantae</taxon>
        <taxon>Streptophyta</taxon>
        <taxon>Embryophyta</taxon>
        <taxon>Tracheophyta</taxon>
        <taxon>Spermatophyta</taxon>
        <taxon>Magnoliopsida</taxon>
        <taxon>Liliopsida</taxon>
        <taxon>Zosteraceae</taxon>
        <taxon>Zostera</taxon>
    </lineage>
</organism>
<dbReference type="EMBL" id="LFYR01000621">
    <property type="protein sequence ID" value="KMZ72628.1"/>
    <property type="molecule type" value="Genomic_DNA"/>
</dbReference>
<dbReference type="AlphaFoldDB" id="A0A0K9PUD5"/>
<evidence type="ECO:0000313" key="2">
    <source>
        <dbReference type="EMBL" id="KMZ72628.1"/>
    </source>
</evidence>
<feature type="non-terminal residue" evidence="2">
    <location>
        <position position="1"/>
    </location>
</feature>
<accession>A0A0K9PUD5</accession>
<dbReference type="Proteomes" id="UP000036987">
    <property type="component" value="Unassembled WGS sequence"/>
</dbReference>
<gene>
    <name evidence="2" type="ORF">ZOSMA_160G00020</name>
</gene>
<sequence>ELTSKQVLTMQFCKGYKVDDLNLYKKSEINPVKVSILVYSDMS</sequence>
<dbReference type="OrthoDB" id="427480at2759"/>
<protein>
    <recommendedName>
        <fullName evidence="1">ABC1 atypical kinase-like domain-containing protein</fullName>
    </recommendedName>
</protein>
<keyword evidence="3" id="KW-1185">Reference proteome</keyword>
<comment type="caution">
    <text evidence="2">The sequence shown here is derived from an EMBL/GenBank/DDBJ whole genome shotgun (WGS) entry which is preliminary data.</text>
</comment>
<evidence type="ECO:0000313" key="3">
    <source>
        <dbReference type="Proteomes" id="UP000036987"/>
    </source>
</evidence>
<reference evidence="3" key="1">
    <citation type="journal article" date="2016" name="Nature">
        <title>The genome of the seagrass Zostera marina reveals angiosperm adaptation to the sea.</title>
        <authorList>
            <person name="Olsen J.L."/>
            <person name="Rouze P."/>
            <person name="Verhelst B."/>
            <person name="Lin Y.-C."/>
            <person name="Bayer T."/>
            <person name="Collen J."/>
            <person name="Dattolo E."/>
            <person name="De Paoli E."/>
            <person name="Dittami S."/>
            <person name="Maumus F."/>
            <person name="Michel G."/>
            <person name="Kersting A."/>
            <person name="Lauritano C."/>
            <person name="Lohaus R."/>
            <person name="Toepel M."/>
            <person name="Tonon T."/>
            <person name="Vanneste K."/>
            <person name="Amirebrahimi M."/>
            <person name="Brakel J."/>
            <person name="Bostroem C."/>
            <person name="Chovatia M."/>
            <person name="Grimwood J."/>
            <person name="Jenkins J.W."/>
            <person name="Jueterbock A."/>
            <person name="Mraz A."/>
            <person name="Stam W.T."/>
            <person name="Tice H."/>
            <person name="Bornberg-Bauer E."/>
            <person name="Green P.J."/>
            <person name="Pearson G.A."/>
            <person name="Procaccini G."/>
            <person name="Duarte C.M."/>
            <person name="Schmutz J."/>
            <person name="Reusch T.B.H."/>
            <person name="Van de Peer Y."/>
        </authorList>
    </citation>
    <scope>NUCLEOTIDE SEQUENCE [LARGE SCALE GENOMIC DNA]</scope>
    <source>
        <strain evidence="3">cv. Finnish</strain>
    </source>
</reference>
<feature type="domain" description="ABC1 atypical kinase-like" evidence="1">
    <location>
        <begin position="1"/>
        <end position="35"/>
    </location>
</feature>